<name>A0ABT6ZAQ6_9MICO</name>
<reference evidence="2 3" key="1">
    <citation type="submission" date="2023-05" db="EMBL/GenBank/DDBJ databases">
        <title>Microbacterium dauci sp.nov., Isolated from Carrot Rhizosphere Soil.</title>
        <authorList>
            <person name="Xiao Z."/>
            <person name="Zheng J."/>
        </authorList>
    </citation>
    <scope>NUCLEOTIDE SEQUENCE [LARGE SCALE GENOMIC DNA]</scope>
    <source>
        <strain evidence="2 3">LX3-4</strain>
    </source>
</reference>
<dbReference type="EMBL" id="JASJND010000001">
    <property type="protein sequence ID" value="MDJ1113238.1"/>
    <property type="molecule type" value="Genomic_DNA"/>
</dbReference>
<dbReference type="Pfam" id="PF24201">
    <property type="entry name" value="DUF7426"/>
    <property type="match status" value="1"/>
</dbReference>
<dbReference type="InterPro" id="IPR055849">
    <property type="entry name" value="DUF7426"/>
</dbReference>
<evidence type="ECO:0000313" key="2">
    <source>
        <dbReference type="EMBL" id="MDJ1113238.1"/>
    </source>
</evidence>
<proteinExistence type="predicted"/>
<gene>
    <name evidence="2" type="ORF">QNI14_02090</name>
</gene>
<evidence type="ECO:0000259" key="1">
    <source>
        <dbReference type="Pfam" id="PF24201"/>
    </source>
</evidence>
<accession>A0ABT6ZAQ6</accession>
<keyword evidence="3" id="KW-1185">Reference proteome</keyword>
<dbReference type="RefSeq" id="WP_283714529.1">
    <property type="nucleotide sequence ID" value="NZ_JASJND010000001.1"/>
</dbReference>
<comment type="caution">
    <text evidence="2">The sequence shown here is derived from an EMBL/GenBank/DDBJ whole genome shotgun (WGS) entry which is preliminary data.</text>
</comment>
<evidence type="ECO:0000313" key="3">
    <source>
        <dbReference type="Proteomes" id="UP001321481"/>
    </source>
</evidence>
<feature type="domain" description="DUF7426" evidence="1">
    <location>
        <begin position="5"/>
        <end position="111"/>
    </location>
</feature>
<organism evidence="2 3">
    <name type="scientific">Microbacterium dauci</name>
    <dbReference type="NCBI Taxonomy" id="3048008"/>
    <lineage>
        <taxon>Bacteria</taxon>
        <taxon>Bacillati</taxon>
        <taxon>Actinomycetota</taxon>
        <taxon>Actinomycetes</taxon>
        <taxon>Micrococcales</taxon>
        <taxon>Microbacteriaceae</taxon>
        <taxon>Microbacterium</taxon>
    </lineage>
</organism>
<protein>
    <recommendedName>
        <fullName evidence="1">DUF7426 domain-containing protein</fullName>
    </recommendedName>
</protein>
<sequence length="136" mass="14392">MSTVDFTAWVIPPLVLTLGDQAYTVQPPSVERAKMIFAAAARAEVNLGLTPGPLPAELDEILDAIGTSHPALGDKVFEQMAADEVPVETIDRLSYYATFYWARGADYAGALAQLLWGIRDLGSGAAEAGEGEAPKA</sequence>
<dbReference type="Proteomes" id="UP001321481">
    <property type="component" value="Unassembled WGS sequence"/>
</dbReference>